<protein>
    <submittedName>
        <fullName evidence="2">Uncharacterized protein</fullName>
    </submittedName>
</protein>
<name>A0A3M4T8I0_PSEA0</name>
<dbReference type="AlphaFoldDB" id="A0A3M4T8I0"/>
<organism evidence="2 3">
    <name type="scientific">Pseudomonas amygdali pv. ulmi</name>
    <dbReference type="NCBI Taxonomy" id="251720"/>
    <lineage>
        <taxon>Bacteria</taxon>
        <taxon>Pseudomonadati</taxon>
        <taxon>Pseudomonadota</taxon>
        <taxon>Gammaproteobacteria</taxon>
        <taxon>Pseudomonadales</taxon>
        <taxon>Pseudomonadaceae</taxon>
        <taxon>Pseudomonas</taxon>
        <taxon>Pseudomonas amygdali</taxon>
    </lineage>
</organism>
<comment type="caution">
    <text evidence="2">The sequence shown here is derived from an EMBL/GenBank/DDBJ whole genome shotgun (WGS) entry which is preliminary data.</text>
</comment>
<evidence type="ECO:0000313" key="3">
    <source>
        <dbReference type="Proteomes" id="UP000271097"/>
    </source>
</evidence>
<dbReference type="Proteomes" id="UP000271097">
    <property type="component" value="Unassembled WGS sequence"/>
</dbReference>
<reference evidence="2 3" key="1">
    <citation type="submission" date="2018-08" db="EMBL/GenBank/DDBJ databases">
        <title>Recombination of ecologically and evolutionarily significant loci maintains genetic cohesion in the Pseudomonas syringae species complex.</title>
        <authorList>
            <person name="Dillon M."/>
            <person name="Thakur S."/>
            <person name="Almeida R.N.D."/>
            <person name="Weir B.S."/>
            <person name="Guttman D.S."/>
        </authorList>
    </citation>
    <scope>NUCLEOTIDE SEQUENCE [LARGE SCALE GENOMIC DNA]</scope>
    <source>
        <strain evidence="2 3">ICMP 5931</strain>
    </source>
</reference>
<dbReference type="EMBL" id="RBRS01000065">
    <property type="protein sequence ID" value="RMR23493.1"/>
    <property type="molecule type" value="Genomic_DNA"/>
</dbReference>
<gene>
    <name evidence="2" type="ORF">ALP90_00723</name>
</gene>
<sequence length="69" mass="7796">MLNDFVRFLYRPHKELSQAGPISTMHREGRGENQGSPVDTDLHKGVKEQGSLRLQIARSYDRVAAETSI</sequence>
<accession>A0A3M4T8I0</accession>
<proteinExistence type="predicted"/>
<evidence type="ECO:0000256" key="1">
    <source>
        <dbReference type="SAM" id="MobiDB-lite"/>
    </source>
</evidence>
<feature type="region of interest" description="Disordered" evidence="1">
    <location>
        <begin position="17"/>
        <end position="47"/>
    </location>
</feature>
<evidence type="ECO:0000313" key="2">
    <source>
        <dbReference type="EMBL" id="RMR23493.1"/>
    </source>
</evidence>